<reference evidence="1 2" key="1">
    <citation type="journal article" date="2019" name="Nat. Ecol. Evol.">
        <title>Megaphylogeny resolves global patterns of mushroom evolution.</title>
        <authorList>
            <person name="Varga T."/>
            <person name="Krizsan K."/>
            <person name="Foldi C."/>
            <person name="Dima B."/>
            <person name="Sanchez-Garcia M."/>
            <person name="Sanchez-Ramirez S."/>
            <person name="Szollosi G.J."/>
            <person name="Szarkandi J.G."/>
            <person name="Papp V."/>
            <person name="Albert L."/>
            <person name="Andreopoulos W."/>
            <person name="Angelini C."/>
            <person name="Antonin V."/>
            <person name="Barry K.W."/>
            <person name="Bougher N.L."/>
            <person name="Buchanan P."/>
            <person name="Buyck B."/>
            <person name="Bense V."/>
            <person name="Catcheside P."/>
            <person name="Chovatia M."/>
            <person name="Cooper J."/>
            <person name="Damon W."/>
            <person name="Desjardin D."/>
            <person name="Finy P."/>
            <person name="Geml J."/>
            <person name="Haridas S."/>
            <person name="Hughes K."/>
            <person name="Justo A."/>
            <person name="Karasinski D."/>
            <person name="Kautmanova I."/>
            <person name="Kiss B."/>
            <person name="Kocsube S."/>
            <person name="Kotiranta H."/>
            <person name="LaButti K.M."/>
            <person name="Lechner B.E."/>
            <person name="Liimatainen K."/>
            <person name="Lipzen A."/>
            <person name="Lukacs Z."/>
            <person name="Mihaltcheva S."/>
            <person name="Morgado L.N."/>
            <person name="Niskanen T."/>
            <person name="Noordeloos M.E."/>
            <person name="Ohm R.A."/>
            <person name="Ortiz-Santana B."/>
            <person name="Ovrebo C."/>
            <person name="Racz N."/>
            <person name="Riley R."/>
            <person name="Savchenko A."/>
            <person name="Shiryaev A."/>
            <person name="Soop K."/>
            <person name="Spirin V."/>
            <person name="Szebenyi C."/>
            <person name="Tomsovsky M."/>
            <person name="Tulloss R.E."/>
            <person name="Uehling J."/>
            <person name="Grigoriev I.V."/>
            <person name="Vagvolgyi C."/>
            <person name="Papp T."/>
            <person name="Martin F.M."/>
            <person name="Miettinen O."/>
            <person name="Hibbett D.S."/>
            <person name="Nagy L.G."/>
        </authorList>
    </citation>
    <scope>NUCLEOTIDE SEQUENCE [LARGE SCALE GENOMIC DNA]</scope>
    <source>
        <strain evidence="1 2">NL-1719</strain>
    </source>
</reference>
<evidence type="ECO:0000313" key="2">
    <source>
        <dbReference type="Proteomes" id="UP000308600"/>
    </source>
</evidence>
<proteinExistence type="predicted"/>
<keyword evidence="2" id="KW-1185">Reference proteome</keyword>
<accession>A0ACD3ASW4</accession>
<name>A0ACD3ASW4_9AGAR</name>
<evidence type="ECO:0000313" key="1">
    <source>
        <dbReference type="EMBL" id="TFK68811.1"/>
    </source>
</evidence>
<dbReference type="Proteomes" id="UP000308600">
    <property type="component" value="Unassembled WGS sequence"/>
</dbReference>
<organism evidence="1 2">
    <name type="scientific">Pluteus cervinus</name>
    <dbReference type="NCBI Taxonomy" id="181527"/>
    <lineage>
        <taxon>Eukaryota</taxon>
        <taxon>Fungi</taxon>
        <taxon>Dikarya</taxon>
        <taxon>Basidiomycota</taxon>
        <taxon>Agaricomycotina</taxon>
        <taxon>Agaricomycetes</taxon>
        <taxon>Agaricomycetidae</taxon>
        <taxon>Agaricales</taxon>
        <taxon>Pluteineae</taxon>
        <taxon>Pluteaceae</taxon>
        <taxon>Pluteus</taxon>
    </lineage>
</organism>
<sequence length="321" mass="36056">MTSPRQLFRINDLPIELQREIFYIAATADLQNATQIVRVARRICAWVQPIIYAMVTLGSQDTELFLRTVHSKPRQFFAAHVKRLCLSVSVSAPNAAHILTVCTGVRDLAFWVDFLGASPTDVGSLHSYISPLPLRRLSMELSHILDLMTRSGDLSQYPWSAGLTHLDVVFWTHEETPSIPGLERFPALTHLALWLQHSRVSATSLATILSACNLLRILVIVVDEAESLAPDQDTFADPRIVLIPYLDVVPDWEAPMRGLPDTWSRAEDLVRAQMQKAEPDFLAGTRPVEPDVDHKTLSGSYTLQRGTAEKYNRGLAFYPRF</sequence>
<protein>
    <submittedName>
        <fullName evidence="1">Uncharacterized protein</fullName>
    </submittedName>
</protein>
<dbReference type="EMBL" id="ML208343">
    <property type="protein sequence ID" value="TFK68811.1"/>
    <property type="molecule type" value="Genomic_DNA"/>
</dbReference>
<gene>
    <name evidence="1" type="ORF">BDN72DRAFT_897787</name>
</gene>